<accession>A0A1Y5ZGD1</accession>
<dbReference type="CDD" id="cd05400">
    <property type="entry name" value="NT_2-5OAS_ClassI-CCAase"/>
    <property type="match status" value="1"/>
</dbReference>
<keyword evidence="1" id="KW-0051">Antiviral defense</keyword>
<name>A0A1Y5ZGD1_9BACI</name>
<dbReference type="InterPro" id="IPR006116">
    <property type="entry name" value="NT_2-5OAS_ClassI-CCAase"/>
</dbReference>
<organism evidence="4 5">
    <name type="scientific">Bacillus pacificus</name>
    <dbReference type="NCBI Taxonomy" id="2026187"/>
    <lineage>
        <taxon>Bacteria</taxon>
        <taxon>Bacillati</taxon>
        <taxon>Bacillota</taxon>
        <taxon>Bacilli</taxon>
        <taxon>Bacillales</taxon>
        <taxon>Bacillaceae</taxon>
        <taxon>Bacillus</taxon>
        <taxon>Bacillus cereus group</taxon>
    </lineage>
</organism>
<dbReference type="GO" id="GO:0051607">
    <property type="term" value="P:defense response to virus"/>
    <property type="evidence" value="ECO:0007669"/>
    <property type="project" value="UniProtKB-KW"/>
</dbReference>
<evidence type="ECO:0000256" key="1">
    <source>
        <dbReference type="ARBA" id="ARBA00023118"/>
    </source>
</evidence>
<dbReference type="InterPro" id="IPR043519">
    <property type="entry name" value="NT_sf"/>
</dbReference>
<feature type="domain" description="Cyclic GMP-AMP synthase C-terminal" evidence="3">
    <location>
        <begin position="168"/>
        <end position="291"/>
    </location>
</feature>
<dbReference type="Pfam" id="PF21713">
    <property type="entry name" value="DncV_C"/>
    <property type="match status" value="1"/>
</dbReference>
<evidence type="ECO:0000313" key="4">
    <source>
        <dbReference type="EMBL" id="SMD93608.1"/>
    </source>
</evidence>
<proteinExistence type="predicted"/>
<dbReference type="GO" id="GO:0016779">
    <property type="term" value="F:nucleotidyltransferase activity"/>
    <property type="evidence" value="ECO:0007669"/>
    <property type="project" value="InterPro"/>
</dbReference>
<dbReference type="SUPFAM" id="SSF81301">
    <property type="entry name" value="Nucleotidyltransferase"/>
    <property type="match status" value="1"/>
</dbReference>
<evidence type="ECO:0000313" key="5">
    <source>
        <dbReference type="Proteomes" id="UP000194499"/>
    </source>
</evidence>
<evidence type="ECO:0000256" key="2">
    <source>
        <dbReference type="SAM" id="Coils"/>
    </source>
</evidence>
<dbReference type="Pfam" id="PF18144">
    <property type="entry name" value="SMODS"/>
    <property type="match status" value="1"/>
</dbReference>
<dbReference type="RefSeq" id="WP_176359595.1">
    <property type="nucleotide sequence ID" value="NZ_FWZB01000036.1"/>
</dbReference>
<dbReference type="EMBL" id="FWZB01000036">
    <property type="protein sequence ID" value="SMD93608.1"/>
    <property type="molecule type" value="Genomic_DNA"/>
</dbReference>
<feature type="coiled-coil region" evidence="2">
    <location>
        <begin position="254"/>
        <end position="281"/>
    </location>
</feature>
<dbReference type="Proteomes" id="UP000194499">
    <property type="component" value="Unassembled WGS sequence"/>
</dbReference>
<protein>
    <recommendedName>
        <fullName evidence="3">Cyclic GMP-AMP synthase C-terminal domain-containing protein</fullName>
    </recommendedName>
</protein>
<keyword evidence="2" id="KW-0175">Coiled coil</keyword>
<evidence type="ECO:0000259" key="3">
    <source>
        <dbReference type="Pfam" id="PF21713"/>
    </source>
</evidence>
<dbReference type="AlphaFoldDB" id="A0A1Y5ZGD1"/>
<reference evidence="5" key="1">
    <citation type="submission" date="2017-04" db="EMBL/GenBank/DDBJ databases">
        <authorList>
            <person name="Criscuolo A."/>
        </authorList>
    </citation>
    <scope>NUCLEOTIDE SEQUENCE [LARGE SCALE GENOMIC DNA]</scope>
</reference>
<gene>
    <name evidence="4" type="ORF">BACERE00191_01950</name>
</gene>
<sequence>MKLNDYFKKFVANISLNPTRINRVESALSHWGKNFKEDEEIEDLFLDFYSQGSYSTNTGIKPKNDDEFDVDAILLLELDEENEPQDILKWIASRIKSHKEFEKSVKTKDRCVRIDYAGDFHVDIVPALPCEGVIKIPSKKENEWCKTNPKGFTNWCNAINSKTDSYFEKVVKIMKHWRDDNVGKDTAPKSILMTTLIGNAFVKKNSIAETLVETLDVLIDDLNELIEEDDGDVFVKNPSLEDENLARNWDQTKAERFLKKVQKLKENCQDAMDEKNKEDSIEKWQDIFGKSYFPSELGEAKDMANRINNGLIKVAPTGLLNQEQGTKIREHRFYGE</sequence>
<dbReference type="InterPro" id="IPR048446">
    <property type="entry name" value="DncV_C"/>
</dbReference>